<sequence length="616" mass="65769">MEMLAIMLGMYWGSTDAQHLKHLAIAQHRAYRQTLVQTIRRITNFIELFANSICQTPELGNPGEEKIKTSQSGKHSAAQTAAAAATAFVSLDPGLTNGNTGEKPATSLNGSIALRRRRSEQQLAKQQQQLQPVLPTVKPQAGAAAAAAAGGGAATACERPQPRARPSFLPGGRDQQNGDRVMSWESNASMAMPSATELVSEAGTMSTQSGSLDQSQRRFEDHLSCSEKHKSVTVLFSDIVGFTSLSEQLQPTQVMAMLADLYSKFDDMADELQVYTIDTIGDCYMCAANLIQPLSNHAVVMAELGQRMIQVANSTTTPLGTPLVIRVGIHTGPLMSGILGSHRMKFTLVGDTVNVASRMESTALPNTIQVSSKTYELLHLPGIVPWQAESRCCEPPPRHRLATPSNSLPRESSTSHPHSSKECLSGFSPEDEGIQSLDSPQSKASEQFGRSWLSRHPGAKGGEGTRSAASAPSNLVGGQQGGQSSMSNSTEGTVGIASSREGAQQTNDGRRRRPPIKKSSSGTQKAAAVLFEQAVHRRMRTAGKAVGSNSLGPSRTGIGALPLASVSGVEDASSWRARDLMVKGKGCMRTFYLSVGQQTEDTQTRRSIEALTLSDD</sequence>
<evidence type="ECO:0000256" key="5">
    <source>
        <dbReference type="ARBA" id="ARBA00023136"/>
    </source>
</evidence>
<organism evidence="9 10">
    <name type="scientific">Dunaliella salina</name>
    <name type="common">Green alga</name>
    <name type="synonym">Protococcus salinus</name>
    <dbReference type="NCBI Taxonomy" id="3046"/>
    <lineage>
        <taxon>Eukaryota</taxon>
        <taxon>Viridiplantae</taxon>
        <taxon>Chlorophyta</taxon>
        <taxon>core chlorophytes</taxon>
        <taxon>Chlorophyceae</taxon>
        <taxon>CS clade</taxon>
        <taxon>Chlamydomonadales</taxon>
        <taxon>Dunaliellaceae</taxon>
        <taxon>Dunaliella</taxon>
    </lineage>
</organism>
<dbReference type="SUPFAM" id="SSF55073">
    <property type="entry name" value="Nucleotide cyclase"/>
    <property type="match status" value="1"/>
</dbReference>
<evidence type="ECO:0000256" key="6">
    <source>
        <dbReference type="ARBA" id="ARBA00023239"/>
    </source>
</evidence>
<feature type="region of interest" description="Disordered" evidence="7">
    <location>
        <begin position="153"/>
        <end position="179"/>
    </location>
</feature>
<dbReference type="CDD" id="cd07302">
    <property type="entry name" value="CHD"/>
    <property type="match status" value="1"/>
</dbReference>
<keyword evidence="4" id="KW-1133">Transmembrane helix</keyword>
<feature type="domain" description="Guanylate cyclase" evidence="8">
    <location>
        <begin position="233"/>
        <end position="360"/>
    </location>
</feature>
<evidence type="ECO:0000259" key="8">
    <source>
        <dbReference type="PROSITE" id="PS50125"/>
    </source>
</evidence>
<gene>
    <name evidence="9" type="ORF">DUNSADRAFT_12754</name>
</gene>
<dbReference type="EMBL" id="MU069930">
    <property type="protein sequence ID" value="KAF5831673.1"/>
    <property type="molecule type" value="Genomic_DNA"/>
</dbReference>
<keyword evidence="5" id="KW-0472">Membrane</keyword>
<protein>
    <recommendedName>
        <fullName evidence="8">Guanylate cyclase domain-containing protein</fullName>
    </recommendedName>
</protein>
<evidence type="ECO:0000313" key="9">
    <source>
        <dbReference type="EMBL" id="KAF5831673.1"/>
    </source>
</evidence>
<feature type="compositionally biased region" description="Polar residues" evidence="7">
    <location>
        <begin position="403"/>
        <end position="417"/>
    </location>
</feature>
<keyword evidence="3" id="KW-0547">Nucleotide-binding</keyword>
<keyword evidence="10" id="KW-1185">Reference proteome</keyword>
<dbReference type="InterPro" id="IPR050401">
    <property type="entry name" value="Cyclic_nucleotide_synthase"/>
</dbReference>
<keyword evidence="6" id="KW-0456">Lyase</keyword>
<feature type="compositionally biased region" description="Polar residues" evidence="7">
    <location>
        <begin position="436"/>
        <end position="445"/>
    </location>
</feature>
<evidence type="ECO:0000256" key="7">
    <source>
        <dbReference type="SAM" id="MobiDB-lite"/>
    </source>
</evidence>
<comment type="subcellular location">
    <subcellularLocation>
        <location evidence="1">Membrane</location>
    </subcellularLocation>
</comment>
<dbReference type="PROSITE" id="PS50125">
    <property type="entry name" value="GUANYLATE_CYCLASE_2"/>
    <property type="match status" value="1"/>
</dbReference>
<feature type="region of interest" description="Disordered" evidence="7">
    <location>
        <begin position="393"/>
        <end position="525"/>
    </location>
</feature>
<evidence type="ECO:0000256" key="3">
    <source>
        <dbReference type="ARBA" id="ARBA00022741"/>
    </source>
</evidence>
<keyword evidence="2" id="KW-0812">Transmembrane</keyword>
<evidence type="ECO:0000256" key="2">
    <source>
        <dbReference type="ARBA" id="ARBA00022692"/>
    </source>
</evidence>
<dbReference type="Gene3D" id="3.30.70.1230">
    <property type="entry name" value="Nucleotide cyclase"/>
    <property type="match status" value="1"/>
</dbReference>
<dbReference type="SMART" id="SM00044">
    <property type="entry name" value="CYCc"/>
    <property type="match status" value="1"/>
</dbReference>
<proteinExistence type="predicted"/>
<feature type="compositionally biased region" description="Polar residues" evidence="7">
    <location>
        <begin position="203"/>
        <end position="214"/>
    </location>
</feature>
<reference evidence="9" key="1">
    <citation type="submission" date="2017-08" db="EMBL/GenBank/DDBJ databases">
        <authorList>
            <person name="Polle J.E."/>
            <person name="Barry K."/>
            <person name="Cushman J."/>
            <person name="Schmutz J."/>
            <person name="Tran D."/>
            <person name="Hathwaick L.T."/>
            <person name="Yim W.C."/>
            <person name="Jenkins J."/>
            <person name="Mckie-Krisberg Z.M."/>
            <person name="Prochnik S."/>
            <person name="Lindquist E."/>
            <person name="Dockter R.B."/>
            <person name="Adam C."/>
            <person name="Molina H."/>
            <person name="Bunkerborg J."/>
            <person name="Jin E."/>
            <person name="Buchheim M."/>
            <person name="Magnuson J."/>
        </authorList>
    </citation>
    <scope>NUCLEOTIDE SEQUENCE</scope>
    <source>
        <strain evidence="9">CCAP 19/18</strain>
    </source>
</reference>
<name>A0ABQ7GAP0_DUNSA</name>
<dbReference type="InterPro" id="IPR001054">
    <property type="entry name" value="A/G_cyclase"/>
</dbReference>
<dbReference type="PANTHER" id="PTHR11920">
    <property type="entry name" value="GUANYLYL CYCLASE"/>
    <property type="match status" value="1"/>
</dbReference>
<evidence type="ECO:0000256" key="4">
    <source>
        <dbReference type="ARBA" id="ARBA00022989"/>
    </source>
</evidence>
<comment type="caution">
    <text evidence="9">The sequence shown here is derived from an EMBL/GenBank/DDBJ whole genome shotgun (WGS) entry which is preliminary data.</text>
</comment>
<dbReference type="Pfam" id="PF00211">
    <property type="entry name" value="Guanylate_cyc"/>
    <property type="match status" value="1"/>
</dbReference>
<evidence type="ECO:0000313" key="10">
    <source>
        <dbReference type="Proteomes" id="UP000815325"/>
    </source>
</evidence>
<dbReference type="Proteomes" id="UP000815325">
    <property type="component" value="Unassembled WGS sequence"/>
</dbReference>
<dbReference type="PANTHER" id="PTHR11920:SF335">
    <property type="entry name" value="GUANYLATE CYCLASE"/>
    <property type="match status" value="1"/>
</dbReference>
<feature type="region of interest" description="Disordered" evidence="7">
    <location>
        <begin position="192"/>
        <end position="215"/>
    </location>
</feature>
<accession>A0ABQ7GAP0</accession>
<evidence type="ECO:0000256" key="1">
    <source>
        <dbReference type="ARBA" id="ARBA00004370"/>
    </source>
</evidence>
<dbReference type="InterPro" id="IPR029787">
    <property type="entry name" value="Nucleotide_cyclase"/>
</dbReference>